<feature type="transmembrane region" description="Helical" evidence="10">
    <location>
        <begin position="162"/>
        <end position="188"/>
    </location>
</feature>
<dbReference type="InterPro" id="IPR002395">
    <property type="entry name" value="Kininogen"/>
</dbReference>
<evidence type="ECO:0000256" key="1">
    <source>
        <dbReference type="ARBA" id="ARBA00004141"/>
    </source>
</evidence>
<keyword evidence="4 10" id="KW-0812">Transmembrane</keyword>
<evidence type="ECO:0000256" key="5">
    <source>
        <dbReference type="ARBA" id="ARBA00022906"/>
    </source>
</evidence>
<evidence type="ECO:0000256" key="8">
    <source>
        <dbReference type="ARBA" id="ARBA00023136"/>
    </source>
</evidence>
<evidence type="ECO:0000313" key="14">
    <source>
        <dbReference type="EMBL" id="QBH99605.1"/>
    </source>
</evidence>
<dbReference type="InterPro" id="IPR050681">
    <property type="entry name" value="CDF/SLC30A"/>
</dbReference>
<evidence type="ECO:0000259" key="11">
    <source>
        <dbReference type="Pfam" id="PF01545"/>
    </source>
</evidence>
<evidence type="ECO:0000256" key="4">
    <source>
        <dbReference type="ARBA" id="ARBA00022692"/>
    </source>
</evidence>
<dbReference type="NCBIfam" id="TIGR01297">
    <property type="entry name" value="CDF"/>
    <property type="match status" value="1"/>
</dbReference>
<feature type="transmembrane region" description="Helical" evidence="10">
    <location>
        <begin position="129"/>
        <end position="150"/>
    </location>
</feature>
<reference evidence="13" key="3">
    <citation type="submission" date="2022-12" db="EMBL/GenBank/DDBJ databases">
        <authorList>
            <person name="Sun Q."/>
            <person name="Kim S."/>
        </authorList>
    </citation>
    <scope>NUCLEOTIDE SEQUENCE</scope>
    <source>
        <strain evidence="13">KCTC 12343</strain>
    </source>
</reference>
<evidence type="ECO:0000256" key="9">
    <source>
        <dbReference type="SAM" id="MobiDB-lite"/>
    </source>
</evidence>
<feature type="transmembrane region" description="Helical" evidence="10">
    <location>
        <begin position="194"/>
        <end position="211"/>
    </location>
</feature>
<evidence type="ECO:0000256" key="7">
    <source>
        <dbReference type="ARBA" id="ARBA00023065"/>
    </source>
</evidence>
<feature type="transmembrane region" description="Helical" evidence="10">
    <location>
        <begin position="98"/>
        <end position="117"/>
    </location>
</feature>
<gene>
    <name evidence="14" type="ORF">EYF70_01160</name>
    <name evidence="13" type="ORF">GCM10007387_30340</name>
</gene>
<reference evidence="14 15" key="2">
    <citation type="submission" date="2019-02" db="EMBL/GenBank/DDBJ databases">
        <title>Draft Genome Sequences of Six Type Strains of the Genus Massilia.</title>
        <authorList>
            <person name="Miess H."/>
            <person name="Frediansyhah A."/>
            <person name="Gross H."/>
        </authorList>
    </citation>
    <scope>NUCLEOTIDE SEQUENCE [LARGE SCALE GENOMIC DNA]</scope>
    <source>
        <strain evidence="14 15">DSM 17472</strain>
    </source>
</reference>
<dbReference type="InterPro" id="IPR036837">
    <property type="entry name" value="Cation_efflux_CTD_sf"/>
</dbReference>
<dbReference type="Pfam" id="PF01545">
    <property type="entry name" value="Cation_efflux"/>
    <property type="match status" value="1"/>
</dbReference>
<dbReference type="InterPro" id="IPR027469">
    <property type="entry name" value="Cation_efflux_TMD_sf"/>
</dbReference>
<dbReference type="InterPro" id="IPR058533">
    <property type="entry name" value="Cation_efflux_TM"/>
</dbReference>
<dbReference type="PANTHER" id="PTHR11562">
    <property type="entry name" value="CATION EFFLUX PROTEIN/ ZINC TRANSPORTER"/>
    <property type="match status" value="1"/>
</dbReference>
<comment type="subcellular location">
    <subcellularLocation>
        <location evidence="1">Membrane</location>
        <topology evidence="1">Multi-pass membrane protein</topology>
    </subcellularLocation>
</comment>
<reference evidence="13" key="1">
    <citation type="journal article" date="2014" name="Int. J. Syst. Evol. Microbiol.">
        <title>Complete genome sequence of Corynebacterium casei LMG S-19264T (=DSM 44701T), isolated from a smear-ripened cheese.</title>
        <authorList>
            <consortium name="US DOE Joint Genome Institute (JGI-PGF)"/>
            <person name="Walter F."/>
            <person name="Albersmeier A."/>
            <person name="Kalinowski J."/>
            <person name="Ruckert C."/>
        </authorList>
    </citation>
    <scope>NUCLEOTIDE SEQUENCE</scope>
    <source>
        <strain evidence="13">KCTC 12343</strain>
    </source>
</reference>
<feature type="region of interest" description="Disordered" evidence="9">
    <location>
        <begin position="311"/>
        <end position="390"/>
    </location>
</feature>
<dbReference type="OrthoDB" id="9809646at2"/>
<feature type="compositionally biased region" description="Basic residues" evidence="9">
    <location>
        <begin position="1"/>
        <end position="19"/>
    </location>
</feature>
<keyword evidence="8 10" id="KW-0472">Membrane</keyword>
<evidence type="ECO:0000313" key="13">
    <source>
        <dbReference type="EMBL" id="GGY46131.1"/>
    </source>
</evidence>
<keyword evidence="5" id="KW-0864">Zinc transport</keyword>
<dbReference type="RefSeq" id="WP_131143759.1">
    <property type="nucleotide sequence ID" value="NZ_BMWV01000006.1"/>
</dbReference>
<dbReference type="GO" id="GO:0005886">
    <property type="term" value="C:plasma membrane"/>
    <property type="evidence" value="ECO:0007669"/>
    <property type="project" value="TreeGrafter"/>
</dbReference>
<proteinExistence type="inferred from homology"/>
<dbReference type="Proteomes" id="UP000628442">
    <property type="component" value="Unassembled WGS sequence"/>
</dbReference>
<dbReference type="Gene3D" id="1.20.1510.10">
    <property type="entry name" value="Cation efflux protein transmembrane domain"/>
    <property type="match status" value="1"/>
</dbReference>
<keyword evidence="6 10" id="KW-1133">Transmembrane helix</keyword>
<organism evidence="13 16">
    <name type="scientific">Pseudoduganella albidiflava</name>
    <dbReference type="NCBI Taxonomy" id="321983"/>
    <lineage>
        <taxon>Bacteria</taxon>
        <taxon>Pseudomonadati</taxon>
        <taxon>Pseudomonadota</taxon>
        <taxon>Betaproteobacteria</taxon>
        <taxon>Burkholderiales</taxon>
        <taxon>Oxalobacteraceae</taxon>
        <taxon>Telluria group</taxon>
        <taxon>Pseudoduganella</taxon>
    </lineage>
</organism>
<keyword evidence="3" id="KW-0813">Transport</keyword>
<evidence type="ECO:0000256" key="10">
    <source>
        <dbReference type="SAM" id="Phobius"/>
    </source>
</evidence>
<dbReference type="InterPro" id="IPR002524">
    <property type="entry name" value="Cation_efflux"/>
</dbReference>
<dbReference type="EMBL" id="BMWV01000006">
    <property type="protein sequence ID" value="GGY46131.1"/>
    <property type="molecule type" value="Genomic_DNA"/>
</dbReference>
<name>A0A411WS49_9BURK</name>
<feature type="transmembrane region" description="Helical" evidence="10">
    <location>
        <begin position="27"/>
        <end position="48"/>
    </location>
</feature>
<dbReference type="SUPFAM" id="SSF161111">
    <property type="entry name" value="Cation efflux protein transmembrane domain-like"/>
    <property type="match status" value="1"/>
</dbReference>
<protein>
    <submittedName>
        <fullName evidence="14">Cation transporter</fullName>
    </submittedName>
    <submittedName>
        <fullName evidence="13">Cobalt transporter</fullName>
    </submittedName>
</protein>
<evidence type="ECO:0000313" key="15">
    <source>
        <dbReference type="Proteomes" id="UP000292307"/>
    </source>
</evidence>
<feature type="region of interest" description="Disordered" evidence="9">
    <location>
        <begin position="1"/>
        <end position="21"/>
    </location>
</feature>
<keyword evidence="5" id="KW-0862">Zinc</keyword>
<dbReference type="Proteomes" id="UP000292307">
    <property type="component" value="Chromosome"/>
</dbReference>
<comment type="similarity">
    <text evidence="2">Belongs to the cation diffusion facilitator (CDF) transporter (TC 2.A.4) family. SLC30A subfamily.</text>
</comment>
<dbReference type="SUPFAM" id="SSF160240">
    <property type="entry name" value="Cation efflux protein cytoplasmic domain-like"/>
    <property type="match status" value="1"/>
</dbReference>
<evidence type="ECO:0000256" key="2">
    <source>
        <dbReference type="ARBA" id="ARBA00008873"/>
    </source>
</evidence>
<accession>A0A411WS49</accession>
<evidence type="ECO:0000259" key="12">
    <source>
        <dbReference type="Pfam" id="PF16916"/>
    </source>
</evidence>
<evidence type="ECO:0000313" key="16">
    <source>
        <dbReference type="Proteomes" id="UP000628442"/>
    </source>
</evidence>
<dbReference type="PRINTS" id="PR00334">
    <property type="entry name" value="KININOGEN"/>
</dbReference>
<dbReference type="GO" id="GO:0005385">
    <property type="term" value="F:zinc ion transmembrane transporter activity"/>
    <property type="evidence" value="ECO:0007669"/>
    <property type="project" value="TreeGrafter"/>
</dbReference>
<dbReference type="AlphaFoldDB" id="A0A411WS49"/>
<keyword evidence="7" id="KW-0406">Ion transport</keyword>
<dbReference type="PANTHER" id="PTHR11562:SF17">
    <property type="entry name" value="RE54080P-RELATED"/>
    <property type="match status" value="1"/>
</dbReference>
<dbReference type="EMBL" id="CP036401">
    <property type="protein sequence ID" value="QBH99605.1"/>
    <property type="molecule type" value="Genomic_DNA"/>
</dbReference>
<feature type="domain" description="Cation efflux protein transmembrane" evidence="11">
    <location>
        <begin position="30"/>
        <end position="219"/>
    </location>
</feature>
<feature type="compositionally biased region" description="Basic residues" evidence="9">
    <location>
        <begin position="377"/>
        <end position="390"/>
    </location>
</feature>
<feature type="compositionally biased region" description="Basic and acidic residues" evidence="9">
    <location>
        <begin position="312"/>
        <end position="360"/>
    </location>
</feature>
<feature type="domain" description="Cation efflux protein cytoplasmic" evidence="12">
    <location>
        <begin position="223"/>
        <end position="296"/>
    </location>
</feature>
<keyword evidence="15" id="KW-1185">Reference proteome</keyword>
<evidence type="ECO:0000256" key="3">
    <source>
        <dbReference type="ARBA" id="ARBA00022448"/>
    </source>
</evidence>
<sequence length="390" mass="42048">MSGHHHHHDHGHGHHHHHGAPADHGRAFAIAITLNALFVVVEFSYGFLANSTALMADAGHNLSDVLGLMLAWGAAILARREPSARYTYGLRSSSMLAALFNGMLLMVACGAIAWEAVLQLIDPVPVHGSTVSVVAGIGILVNGISAWLFMKGSKDDLNIRGAYLHLAADAAISLGVLVSGLVVMFTGWIRLDPLVSLGIVVMIVAGTWSLLKESLRMMMAAVPDNVDSRKVEQFLRTRPGVTDVHDMHIWSMSTTETALTAHLVMPDGYPGDVAMDGIARGLREQFSIHHSTLQTELGTTAHACCLAPDAQENEHEHEHEHEHGHEHGQAHEDGDHGHGDHDREDDGHDHDHDHDHDHAHGHGHKPGHGHGSERGNGHGHGHAPGHAHPH</sequence>
<evidence type="ECO:0000256" key="6">
    <source>
        <dbReference type="ARBA" id="ARBA00022989"/>
    </source>
</evidence>
<dbReference type="InterPro" id="IPR027470">
    <property type="entry name" value="Cation_efflux_CTD"/>
</dbReference>
<dbReference type="Pfam" id="PF16916">
    <property type="entry name" value="ZT_dimer"/>
    <property type="match status" value="1"/>
</dbReference>